<dbReference type="Proteomes" id="UP000503399">
    <property type="component" value="Chromosome"/>
</dbReference>
<name>A0A6F8ZD68_9FIRM</name>
<gene>
    <name evidence="1" type="ORF">R50_0312</name>
</gene>
<dbReference type="InterPro" id="IPR023815">
    <property type="entry name" value="CRISPR-assoc_Csx19"/>
</dbReference>
<proteinExistence type="predicted"/>
<accession>A0A6F8ZD68</accession>
<keyword evidence="2" id="KW-1185">Reference proteome</keyword>
<dbReference type="KEGG" id="hfv:R50_0312"/>
<dbReference type="NCBIfam" id="TIGR03984">
    <property type="entry name" value="CRISPR-associated protein Csx19"/>
    <property type="match status" value="1"/>
</dbReference>
<evidence type="ECO:0000313" key="1">
    <source>
        <dbReference type="EMBL" id="CAB1127818.1"/>
    </source>
</evidence>
<reference evidence="1 2" key="1">
    <citation type="submission" date="2020-02" db="EMBL/GenBank/DDBJ databases">
        <authorList>
            <person name="Hogendoorn C."/>
        </authorList>
    </citation>
    <scope>NUCLEOTIDE SEQUENCE [LARGE SCALE GENOMIC DNA]</scope>
    <source>
        <strain evidence="1">R501</strain>
    </source>
</reference>
<evidence type="ECO:0000313" key="2">
    <source>
        <dbReference type="Proteomes" id="UP000503399"/>
    </source>
</evidence>
<sequence>MMRVGWLISRSLQPGPWQEALAAGLPVLLRGGPVTALAYTPDRCSLLRVGQDGALEGPHGPDPLPGLYELRAFSSSAELRWWLGPDGHGQTVLLEDGTGDAPAGATQVEEALEGSYFLWGTVQDVNGPWSGLGEARLPHRLWVPVAARRSQRIQLRFREFVLRYDDGNLAVGEERLLGLQVEREEEA</sequence>
<protein>
    <submittedName>
        <fullName evidence="1">Uncharacterized protein</fullName>
    </submittedName>
</protein>
<dbReference type="AlphaFoldDB" id="A0A6F8ZD68"/>
<dbReference type="EMBL" id="LR778114">
    <property type="protein sequence ID" value="CAB1127818.1"/>
    <property type="molecule type" value="Genomic_DNA"/>
</dbReference>
<organism evidence="1 2">
    <name type="scientific">Candidatus Hydrogenisulfobacillus filiaventi</name>
    <dbReference type="NCBI Taxonomy" id="2707344"/>
    <lineage>
        <taxon>Bacteria</taxon>
        <taxon>Bacillati</taxon>
        <taxon>Bacillota</taxon>
        <taxon>Clostridia</taxon>
        <taxon>Eubacteriales</taxon>
        <taxon>Clostridiales Family XVII. Incertae Sedis</taxon>
        <taxon>Candidatus Hydrogenisulfobacillus</taxon>
    </lineage>
</organism>